<evidence type="ECO:0008006" key="4">
    <source>
        <dbReference type="Google" id="ProtNLM"/>
    </source>
</evidence>
<proteinExistence type="predicted"/>
<dbReference type="RefSeq" id="WP_072480234.1">
    <property type="nucleotide sequence ID" value="NZ_FPJG01000006.1"/>
</dbReference>
<feature type="region of interest" description="Disordered" evidence="1">
    <location>
        <begin position="305"/>
        <end position="329"/>
    </location>
</feature>
<dbReference type="EMBL" id="FPJG01000006">
    <property type="protein sequence ID" value="SFW88603.1"/>
    <property type="molecule type" value="Genomic_DNA"/>
</dbReference>
<dbReference type="Proteomes" id="UP000182740">
    <property type="component" value="Unassembled WGS sequence"/>
</dbReference>
<evidence type="ECO:0000313" key="3">
    <source>
        <dbReference type="Proteomes" id="UP000182740"/>
    </source>
</evidence>
<accession>A0A1K1SWD8</accession>
<dbReference type="STRING" id="546364.SAMN04489730_7013"/>
<evidence type="ECO:0000313" key="2">
    <source>
        <dbReference type="EMBL" id="SFW88603.1"/>
    </source>
</evidence>
<sequence>MGGEWKTDDEVRSAADRAARRLIDLFDDEQPDGKWLGSPEAYPNGGGAVLLRGLLDDADKVISLDPQKIIDEFERMKKVGRALDQRTSTDIIDAFRKIDYSVQDWEGDGADAFRHQISMIQAFLGQQAGYLIKTVESLAILLAASVQARRDYVAVADATSAAVAKALQQHADADTKIAISVGASVVSAVLGVATGGAWFTASAGVVIGASSAGLQLAVDGDKFADVASGYKTAKDQVLTSYQDIVRSALVKVQEAERDLLGEKNELFAPMPPSITVTSPTFHYEGFSSVDRPVAEFEPKVDEEHRKLVEQHGPAGLGAADTPIQRRLDG</sequence>
<reference evidence="3" key="1">
    <citation type="submission" date="2016-11" db="EMBL/GenBank/DDBJ databases">
        <authorList>
            <person name="Varghese N."/>
            <person name="Submissions S."/>
        </authorList>
    </citation>
    <scope>NUCLEOTIDE SEQUENCE [LARGE SCALE GENOMIC DNA]</scope>
    <source>
        <strain evidence="3">DSM 44671</strain>
    </source>
</reference>
<keyword evidence="3" id="KW-1185">Reference proteome</keyword>
<name>A0A1K1SWD8_9PSEU</name>
<protein>
    <recommendedName>
        <fullName evidence="4">Proteins of 100 residues with WXG</fullName>
    </recommendedName>
</protein>
<organism evidence="2 3">
    <name type="scientific">Amycolatopsis australiensis</name>
    <dbReference type="NCBI Taxonomy" id="546364"/>
    <lineage>
        <taxon>Bacteria</taxon>
        <taxon>Bacillati</taxon>
        <taxon>Actinomycetota</taxon>
        <taxon>Actinomycetes</taxon>
        <taxon>Pseudonocardiales</taxon>
        <taxon>Pseudonocardiaceae</taxon>
        <taxon>Amycolatopsis</taxon>
    </lineage>
</organism>
<gene>
    <name evidence="2" type="ORF">SAMN04489730_7013</name>
</gene>
<dbReference type="AlphaFoldDB" id="A0A1K1SWD8"/>
<evidence type="ECO:0000256" key="1">
    <source>
        <dbReference type="SAM" id="MobiDB-lite"/>
    </source>
</evidence>